<gene>
    <name evidence="1" type="ORF">FGIG_05832</name>
</gene>
<protein>
    <submittedName>
        <fullName evidence="1">Uncharacterized protein</fullName>
    </submittedName>
</protein>
<keyword evidence="2" id="KW-1185">Reference proteome</keyword>
<dbReference type="AlphaFoldDB" id="A0A504ZDD8"/>
<proteinExistence type="predicted"/>
<dbReference type="Proteomes" id="UP000316759">
    <property type="component" value="Unassembled WGS sequence"/>
</dbReference>
<comment type="caution">
    <text evidence="1">The sequence shown here is derived from an EMBL/GenBank/DDBJ whole genome shotgun (WGS) entry which is preliminary data.</text>
</comment>
<organism evidence="1 2">
    <name type="scientific">Fasciola gigantica</name>
    <name type="common">Giant liver fluke</name>
    <dbReference type="NCBI Taxonomy" id="46835"/>
    <lineage>
        <taxon>Eukaryota</taxon>
        <taxon>Metazoa</taxon>
        <taxon>Spiralia</taxon>
        <taxon>Lophotrochozoa</taxon>
        <taxon>Platyhelminthes</taxon>
        <taxon>Trematoda</taxon>
        <taxon>Digenea</taxon>
        <taxon>Plagiorchiida</taxon>
        <taxon>Echinostomata</taxon>
        <taxon>Echinostomatoidea</taxon>
        <taxon>Fasciolidae</taxon>
        <taxon>Fasciola</taxon>
    </lineage>
</organism>
<evidence type="ECO:0000313" key="2">
    <source>
        <dbReference type="Proteomes" id="UP000316759"/>
    </source>
</evidence>
<evidence type="ECO:0000313" key="1">
    <source>
        <dbReference type="EMBL" id="TPP67908.1"/>
    </source>
</evidence>
<name>A0A504ZDD8_FASGI</name>
<sequence length="138" mass="15641">MYYAFAETIHGSSSLLSIGIKTFTHFNLWEVDDYPLKVGELTRNPRNVVVRYQMRLTKWGCIPQARVNCNVTKNIQINIVTSLEAGTGMKCMDHYLQNKFTEVEENSVTMNFGDICATGNDDSWVSGYCTCSNLVRPL</sequence>
<dbReference type="EMBL" id="SUNJ01000068">
    <property type="protein sequence ID" value="TPP67908.1"/>
    <property type="molecule type" value="Genomic_DNA"/>
</dbReference>
<reference evidence="1 2" key="1">
    <citation type="submission" date="2019-04" db="EMBL/GenBank/DDBJ databases">
        <title>Annotation for the trematode Fasciola gigantica.</title>
        <authorList>
            <person name="Choi Y.-J."/>
        </authorList>
    </citation>
    <scope>NUCLEOTIDE SEQUENCE [LARGE SCALE GENOMIC DNA]</scope>
    <source>
        <strain evidence="1">Uganda_cow_1</strain>
    </source>
</reference>
<accession>A0A504ZDD8</accession>